<dbReference type="OrthoDB" id="9807797at2"/>
<keyword evidence="7" id="KW-1185">Reference proteome</keyword>
<evidence type="ECO:0000256" key="1">
    <source>
        <dbReference type="ARBA" id="ARBA00013194"/>
    </source>
</evidence>
<organism evidence="6 7">
    <name type="scientific">Brevundimonas viscosa</name>
    <dbReference type="NCBI Taxonomy" id="871741"/>
    <lineage>
        <taxon>Bacteria</taxon>
        <taxon>Pseudomonadati</taxon>
        <taxon>Pseudomonadota</taxon>
        <taxon>Alphaproteobacteria</taxon>
        <taxon>Caulobacterales</taxon>
        <taxon>Caulobacteraceae</taxon>
        <taxon>Brevundimonas</taxon>
    </lineage>
</organism>
<dbReference type="RefSeq" id="WP_092310116.1">
    <property type="nucleotide sequence ID" value="NZ_FOZV01000004.1"/>
</dbReference>
<dbReference type="Gene3D" id="2.40.100.10">
    <property type="entry name" value="Cyclophilin-like"/>
    <property type="match status" value="1"/>
</dbReference>
<evidence type="ECO:0000313" key="7">
    <source>
        <dbReference type="Proteomes" id="UP000198788"/>
    </source>
</evidence>
<keyword evidence="3 6" id="KW-0413">Isomerase</keyword>
<protein>
    <recommendedName>
        <fullName evidence="1">peptidylprolyl isomerase</fullName>
        <ecNumber evidence="1">5.2.1.8</ecNumber>
    </recommendedName>
</protein>
<dbReference type="InterPro" id="IPR002130">
    <property type="entry name" value="Cyclophilin-type_PPIase_dom"/>
</dbReference>
<dbReference type="PROSITE" id="PS50072">
    <property type="entry name" value="CSA_PPIASE_2"/>
    <property type="match status" value="1"/>
</dbReference>
<evidence type="ECO:0000256" key="3">
    <source>
        <dbReference type="ARBA" id="ARBA00023235"/>
    </source>
</evidence>
<evidence type="ECO:0000256" key="4">
    <source>
        <dbReference type="SAM" id="SignalP"/>
    </source>
</evidence>
<dbReference type="InterPro" id="IPR029000">
    <property type="entry name" value="Cyclophilin-like_dom_sf"/>
</dbReference>
<dbReference type="STRING" id="871741.SAMN05192570_2122"/>
<feature type="domain" description="PPIase cyclophilin-type" evidence="5">
    <location>
        <begin position="30"/>
        <end position="181"/>
    </location>
</feature>
<dbReference type="EC" id="5.2.1.8" evidence="1"/>
<keyword evidence="4" id="KW-0732">Signal</keyword>
<dbReference type="Pfam" id="PF00160">
    <property type="entry name" value="Pro_isomerase"/>
    <property type="match status" value="1"/>
</dbReference>
<sequence>MGMSGAMLAAALVAQAAGPSDPLPRAMIATEYGPVTVELDHVRAPGTACNFMRYASLGLYTGGRFFRSVQGPIHVVQAETIHGSDDPGLGPIRLERTLDTGLSHVAGAVSMARDGPDTATSSFFVVTHDSPSLDFGGGRNPDGQGFAVFGRVIQGLDLFHIMQARPAIDEQIQPPVTMLSVHMLDPVPAACS</sequence>
<dbReference type="GO" id="GO:0003755">
    <property type="term" value="F:peptidyl-prolyl cis-trans isomerase activity"/>
    <property type="evidence" value="ECO:0007669"/>
    <property type="project" value="UniProtKB-KW"/>
</dbReference>
<proteinExistence type="predicted"/>
<keyword evidence="2" id="KW-0697">Rotamase</keyword>
<reference evidence="7" key="1">
    <citation type="submission" date="2016-10" db="EMBL/GenBank/DDBJ databases">
        <authorList>
            <person name="Varghese N."/>
            <person name="Submissions S."/>
        </authorList>
    </citation>
    <scope>NUCLEOTIDE SEQUENCE [LARGE SCALE GENOMIC DNA]</scope>
    <source>
        <strain evidence="7">CGMCC 1.10683</strain>
    </source>
</reference>
<name>A0A1I6S2S1_9CAUL</name>
<feature type="chain" id="PRO_5011544680" description="peptidylprolyl isomerase" evidence="4">
    <location>
        <begin position="17"/>
        <end position="192"/>
    </location>
</feature>
<evidence type="ECO:0000256" key="2">
    <source>
        <dbReference type="ARBA" id="ARBA00023110"/>
    </source>
</evidence>
<evidence type="ECO:0000313" key="6">
    <source>
        <dbReference type="EMBL" id="SFS71214.1"/>
    </source>
</evidence>
<dbReference type="PANTHER" id="PTHR43246">
    <property type="entry name" value="PEPTIDYL-PROLYL CIS-TRANS ISOMERASE CYP38, CHLOROPLASTIC"/>
    <property type="match status" value="1"/>
</dbReference>
<evidence type="ECO:0000259" key="5">
    <source>
        <dbReference type="PROSITE" id="PS50072"/>
    </source>
</evidence>
<dbReference type="Proteomes" id="UP000198788">
    <property type="component" value="Unassembled WGS sequence"/>
</dbReference>
<dbReference type="SUPFAM" id="SSF50891">
    <property type="entry name" value="Cyclophilin-like"/>
    <property type="match status" value="1"/>
</dbReference>
<dbReference type="AlphaFoldDB" id="A0A1I6S2S1"/>
<feature type="signal peptide" evidence="4">
    <location>
        <begin position="1"/>
        <end position="16"/>
    </location>
</feature>
<gene>
    <name evidence="6" type="ORF">SAMN05192570_2122</name>
</gene>
<dbReference type="EMBL" id="FOZV01000004">
    <property type="protein sequence ID" value="SFS71214.1"/>
    <property type="molecule type" value="Genomic_DNA"/>
</dbReference>
<accession>A0A1I6S2S1</accession>
<dbReference type="InterPro" id="IPR044665">
    <property type="entry name" value="E_coli_cyclophilin_A-like"/>
</dbReference>